<evidence type="ECO:0000313" key="2">
    <source>
        <dbReference type="EMBL" id="MBV4357757.1"/>
    </source>
</evidence>
<evidence type="ECO:0000313" key="3">
    <source>
        <dbReference type="Proteomes" id="UP000812270"/>
    </source>
</evidence>
<comment type="caution">
    <text evidence="2">The sequence shown here is derived from an EMBL/GenBank/DDBJ whole genome shotgun (WGS) entry which is preliminary data.</text>
</comment>
<dbReference type="EMBL" id="JAHSPG010000008">
    <property type="protein sequence ID" value="MBV4357757.1"/>
    <property type="molecule type" value="Genomic_DNA"/>
</dbReference>
<reference evidence="2" key="1">
    <citation type="submission" date="2021-06" db="EMBL/GenBank/DDBJ databases">
        <authorList>
            <person name="Huq M.A."/>
        </authorList>
    </citation>
    <scope>NUCLEOTIDE SEQUENCE</scope>
    <source>
        <strain evidence="2">MAH-26</strain>
    </source>
</reference>
<organism evidence="2 3">
    <name type="scientific">Pinibacter aurantiacus</name>
    <dbReference type="NCBI Taxonomy" id="2851599"/>
    <lineage>
        <taxon>Bacteria</taxon>
        <taxon>Pseudomonadati</taxon>
        <taxon>Bacteroidota</taxon>
        <taxon>Chitinophagia</taxon>
        <taxon>Chitinophagales</taxon>
        <taxon>Chitinophagaceae</taxon>
        <taxon>Pinibacter</taxon>
    </lineage>
</organism>
<keyword evidence="3" id="KW-1185">Reference proteome</keyword>
<dbReference type="RefSeq" id="WP_217791413.1">
    <property type="nucleotide sequence ID" value="NZ_JAHSPG010000008.1"/>
</dbReference>
<accession>A0A9E2SAJ7</accession>
<proteinExistence type="predicted"/>
<feature type="domain" description="PKD-like" evidence="1">
    <location>
        <begin position="550"/>
        <end position="608"/>
    </location>
</feature>
<dbReference type="Proteomes" id="UP000812270">
    <property type="component" value="Unassembled WGS sequence"/>
</dbReference>
<sequence length="1058" mass="108123">MKKNFPTLLLAILLLVLGFGVQAQVMIGSAGKPKNFSVLELTSQYKSGVYGGLRLPQMTTAQRKAISDTLSANNVAANGLMVYNTDNNCVEYWNNAKWVGMCDNTFTNTLDPRTPISSTGGGGPGTVGDPACTTTGNYTFNVISGGDFATVNVTNAAAGTFTLNFSPNPNASKRIAVINVVSPCGKASVFAYTQNGDASGCGTTTVPAIVSQNGTNICSGGAANLTLSGNPASGTFIWTLNGQQVGTGNNYTATQTGNYIVYGDKIGCSSSQSITITQSGSAAPAPVNLVVIGNNGVACGAGGTVQLTATAPAAGTVVWYHDGVKTANTGITVQAGKGVWTAVVDNGGCVSAPSNAATVTEDNSGGSIPTPTLKINGATSGFTFCQGGSAFLEVGNYDAQYTYTWYADNTQIGQGTGISYNVPSGSSVVMRVRASGTGCAKEGSVNQTISTTAAPAVPQLVGNGALCGGTSALTAQTSASSPVYSWYKDGSQIAGATASTYTATQIGNYGVTVTSSGCASQMSALKNVVLSDFTNLTWVQNPNPATFGDSKVYEVSAVNGPLTYNWTVSGGASITTGQGTSTVRVQFPASGISPVTVGVTASNSCGNALNNSAFSSNQVTVTPACPTPTIQSPTSAQTINTVTGQLVNLSITAANISAPVYVWKDGSNNTVGNAAAINITAAFGTQTYTCIVTNGCGGAGVSSVVFTVIGAANPATLPVGTGTISGKLSFDIAQSNDNLNGCGTLSSRASSGTNFNNTSPVQDNLATGPFTASQVYTFTPNQTVTNVRFQYVESLSGKIVQSVTPNGSYIGSVASGTACKATVLYQNSLMADAKGLTTSQALKVDIYAVYTFSGTDYAVKLTAKIADCAGCGAYVAAGQWKEFMCYNLGATENGDPFTPVQSIHGNYYQWGRSTVVADASTQSGAITGWNTTSAVDGSWADASKTGFDPCPTGFKMPTKAQWDGVVNASLNPVTRTGSWSKSATNYTTGIKFGNRLFLPTAGSRHYANGALNDRGSNAAYWSSSINGTNGYYMSFDAGSANTYNNSRAYGFSVRCVAE</sequence>
<gene>
    <name evidence="2" type="ORF">KTO63_11405</name>
</gene>
<dbReference type="AlphaFoldDB" id="A0A9E2SAJ7"/>
<name>A0A9E2SAJ7_9BACT</name>
<dbReference type="Pfam" id="PF19408">
    <property type="entry name" value="PKD_6"/>
    <property type="match status" value="1"/>
</dbReference>
<dbReference type="InterPro" id="IPR045829">
    <property type="entry name" value="PKD_6"/>
</dbReference>
<protein>
    <submittedName>
        <fullName evidence="2">Fibrobacter succinogenes major paralogous domain-containing protein</fullName>
    </submittedName>
</protein>
<evidence type="ECO:0000259" key="1">
    <source>
        <dbReference type="Pfam" id="PF19408"/>
    </source>
</evidence>